<sequence>MLPRIASVSPGTKSYTLLIRWERGGENTVDISALLEKFRVYAPLRHDAALFRRVCVGDHGTDII</sequence>
<evidence type="ECO:0000313" key="2">
    <source>
        <dbReference type="Proteomes" id="UP000712673"/>
    </source>
</evidence>
<comment type="caution">
    <text evidence="1">The sequence shown here is derived from an EMBL/GenBank/DDBJ whole genome shotgun (WGS) entry which is preliminary data.</text>
</comment>
<accession>A0A937W4H7</accession>
<dbReference type="InterPro" id="IPR036782">
    <property type="entry name" value="NE0471-like_N"/>
</dbReference>
<organism evidence="1 2">
    <name type="scientific">Tectimicrobiota bacterium</name>
    <dbReference type="NCBI Taxonomy" id="2528274"/>
    <lineage>
        <taxon>Bacteria</taxon>
        <taxon>Pseudomonadati</taxon>
        <taxon>Nitrospinota/Tectimicrobiota group</taxon>
        <taxon>Candidatus Tectimicrobiota</taxon>
    </lineage>
</organism>
<dbReference type="AlphaFoldDB" id="A0A937W4H7"/>
<dbReference type="EMBL" id="VGLS01000464">
    <property type="protein sequence ID" value="MBM3225037.1"/>
    <property type="molecule type" value="Genomic_DNA"/>
</dbReference>
<proteinExistence type="predicted"/>
<dbReference type="Proteomes" id="UP000712673">
    <property type="component" value="Unassembled WGS sequence"/>
</dbReference>
<evidence type="ECO:0000313" key="1">
    <source>
        <dbReference type="EMBL" id="MBM3225037.1"/>
    </source>
</evidence>
<dbReference type="SUPFAM" id="SSF143880">
    <property type="entry name" value="NE0471 N-terminal domain-like"/>
    <property type="match status" value="1"/>
</dbReference>
<reference evidence="1" key="1">
    <citation type="submission" date="2019-03" db="EMBL/GenBank/DDBJ databases">
        <title>Lake Tanganyika Metagenome-Assembled Genomes (MAGs).</title>
        <authorList>
            <person name="Tran P."/>
        </authorList>
    </citation>
    <scope>NUCLEOTIDE SEQUENCE</scope>
    <source>
        <strain evidence="1">K_DeepCast_65m_m2_066</strain>
    </source>
</reference>
<name>A0A937W4H7_UNCTE</name>
<dbReference type="Gene3D" id="3.30.2020.10">
    <property type="entry name" value="NE0471-like N-terminal domain"/>
    <property type="match status" value="1"/>
</dbReference>
<gene>
    <name evidence="1" type="ORF">FJZ47_14715</name>
</gene>
<evidence type="ECO:0008006" key="3">
    <source>
        <dbReference type="Google" id="ProtNLM"/>
    </source>
</evidence>
<protein>
    <recommendedName>
        <fullName evidence="3">DUF2442 domain-containing protein</fullName>
    </recommendedName>
</protein>